<organism evidence="1 2">
    <name type="scientific">Simkania negevensis (strain ATCC VR-1471 / DSM 27360 / Z)</name>
    <dbReference type="NCBI Taxonomy" id="331113"/>
    <lineage>
        <taxon>Bacteria</taxon>
        <taxon>Pseudomonadati</taxon>
        <taxon>Chlamydiota</taxon>
        <taxon>Chlamydiia</taxon>
        <taxon>Parachlamydiales</taxon>
        <taxon>Simkaniaceae</taxon>
        <taxon>Simkania</taxon>
    </lineage>
</organism>
<proteinExistence type="predicted"/>
<evidence type="ECO:0000313" key="2">
    <source>
        <dbReference type="Proteomes" id="UP000000496"/>
    </source>
</evidence>
<sequence>MLKRALKSALFFLLKRYTKVYEKMRDVWIFLI</sequence>
<name>F8L4M0_SIMNZ</name>
<gene>
    <name evidence="1" type="ordered locus">SNE_A02500</name>
</gene>
<protein>
    <submittedName>
        <fullName evidence="1">Uncharacterized protein</fullName>
    </submittedName>
</protein>
<dbReference type="HOGENOM" id="CLU_3391354_0_0_0"/>
<reference key="1">
    <citation type="journal article" date="2011" name="Mol. Biol. Evol.">
        <title>Unity in variety -- the pan-genome of the Chlamydiae.</title>
        <authorList>
            <person name="Collingro A."/>
            <person name="Tischler P."/>
            <person name="Weinmaier T."/>
            <person name="Penz T."/>
            <person name="Heinz E."/>
            <person name="Brunham R.C."/>
            <person name="Read T.D."/>
            <person name="Bavoil P.M."/>
            <person name="Sachse K."/>
            <person name="Kahane S."/>
            <person name="Friedman M.G."/>
            <person name="Rattei T."/>
            <person name="Myers G.S.A."/>
            <person name="Horn M."/>
        </authorList>
    </citation>
    <scope>NUCLEOTIDE SEQUENCE</scope>
    <source>
        <strain>Z</strain>
    </source>
</reference>
<evidence type="ECO:0000313" key="1">
    <source>
        <dbReference type="EMBL" id="CCB88127.1"/>
    </source>
</evidence>
<dbReference type="AlphaFoldDB" id="F8L4M0"/>
<keyword evidence="2" id="KW-1185">Reference proteome</keyword>
<dbReference type="KEGG" id="sng:SNE_A02500"/>
<accession>F8L4M0</accession>
<reference evidence="1 2" key="2">
    <citation type="journal article" date="2011" name="Mol. Biol. Evol.">
        <title>Unity in variety--the pan-genome of the Chlamydiae.</title>
        <authorList>
            <person name="Collingro A."/>
            <person name="Tischler P."/>
            <person name="Weinmaier T."/>
            <person name="Penz T."/>
            <person name="Heinz E."/>
            <person name="Brunham R.C."/>
            <person name="Read T.D."/>
            <person name="Bavoil P.M."/>
            <person name="Sachse K."/>
            <person name="Kahane S."/>
            <person name="Friedman M.G."/>
            <person name="Rattei T."/>
            <person name="Myers G.S."/>
            <person name="Horn M."/>
        </authorList>
    </citation>
    <scope>NUCLEOTIDE SEQUENCE [LARGE SCALE GENOMIC DNA]</scope>
    <source>
        <strain evidence="2">ATCC VR-1471 / Z</strain>
    </source>
</reference>
<dbReference type="Proteomes" id="UP000000496">
    <property type="component" value="Chromosome gsn.131"/>
</dbReference>
<dbReference type="EMBL" id="FR872582">
    <property type="protein sequence ID" value="CCB88127.1"/>
    <property type="molecule type" value="Genomic_DNA"/>
</dbReference>